<reference evidence="4 5" key="1">
    <citation type="submission" date="2016-07" db="EMBL/GenBank/DDBJ databases">
        <title>Pervasive Adenine N6-methylation of Active Genes in Fungi.</title>
        <authorList>
            <consortium name="DOE Joint Genome Institute"/>
            <person name="Mondo S.J."/>
            <person name="Dannebaum R.O."/>
            <person name="Kuo R.C."/>
            <person name="Labutti K."/>
            <person name="Haridas S."/>
            <person name="Kuo A."/>
            <person name="Salamov A."/>
            <person name="Ahrendt S.R."/>
            <person name="Lipzen A."/>
            <person name="Sullivan W."/>
            <person name="Andreopoulos W.B."/>
            <person name="Clum A."/>
            <person name="Lindquist E."/>
            <person name="Daum C."/>
            <person name="Ramamoorthy G.K."/>
            <person name="Gryganskyi A."/>
            <person name="Culley D."/>
            <person name="Magnuson J.K."/>
            <person name="James T.Y."/>
            <person name="O'Malley M.A."/>
            <person name="Stajich J.E."/>
            <person name="Spatafora J.W."/>
            <person name="Visel A."/>
            <person name="Grigoriev I.V."/>
        </authorList>
    </citation>
    <scope>NUCLEOTIDE SEQUENCE [LARGE SCALE GENOMIC DNA]</scope>
    <source>
        <strain evidence="4 5">NRRL 2496</strain>
    </source>
</reference>
<name>A0A1X2HPH1_SYNRA</name>
<sequence>MSAKEGLPHWTLNNTRAAALVIGCGLIGVVAYVLQEDRQVQKRKKARTGEKQALELLHQLKRETGQIEHQMERDVDPSKREYNRAHCNEMFLRLLERLDTIQPRDAVLQHQDRDPSPPFAIQSDDVDDKSHAWKVVGSFPRRLSLPVSQRMNSTGKAFVSIPASVSPESRSPPTKPNDRRRSVPSDHTSAWGSFDGLQWNGHPIFDAPESIATTTPTRVNTATILAATSSPFAETSLNSSDPFPHSRIQQSEPYHPSWDNGGSDRSPLTEMVPDDISSVPMLPGAQRKSIHRQQRSSSFSIGQDVSIFGYGETDYPIEHYQHQLPLSLVCMSAVMNDELQERDMYFEEHQRRVRSQSYDPVFWLRASRPPDSSGSPHGRVLDGRSSVQNDSRHPNIWSHGPLTRQQQQKRLSMFDMEKKGLISSPLKSGYSLQPLTDHLGKLRFSSSTSYGQTSLPSPDASLGTLCESSVSAASMHLEQVPEEKMSTSSDAKKQQHISSSEVQLKSNTSNSLNRVLYMVEFKAARSEFFYAPKPMQLHLDDLVIVEADRGKDLGKIVITDVTPEQVILLQQEQQQEQQQGHQRRTKRQLNKAASNTNDPPHSAAPPASSTSVIAAGVAANKASPPLLPPSLPPLSPPASPTAGERQQQLKRIIRLAAPEEIDEICAKSQEERKALQVCQQKIKQRKLRMDVVDAEYQWDRRKLTFYFTAERRIDFRELVRELFKIYKTRIWMCAVTPPTNITSSKRDQQS</sequence>
<dbReference type="EMBL" id="MCGN01000002">
    <property type="protein sequence ID" value="ORZ01229.1"/>
    <property type="molecule type" value="Genomic_DNA"/>
</dbReference>
<dbReference type="OMA" id="ENTHIYH"/>
<feature type="region of interest" description="Disordered" evidence="1">
    <location>
        <begin position="572"/>
        <end position="609"/>
    </location>
</feature>
<dbReference type="InterPro" id="IPR007557">
    <property type="entry name" value="PSP1_C"/>
</dbReference>
<feature type="region of interest" description="Disordered" evidence="1">
    <location>
        <begin position="479"/>
        <end position="505"/>
    </location>
</feature>
<feature type="region of interest" description="Disordered" evidence="1">
    <location>
        <begin position="233"/>
        <end position="269"/>
    </location>
</feature>
<organism evidence="4 5">
    <name type="scientific">Syncephalastrum racemosum</name>
    <name type="common">Filamentous fungus</name>
    <dbReference type="NCBI Taxonomy" id="13706"/>
    <lineage>
        <taxon>Eukaryota</taxon>
        <taxon>Fungi</taxon>
        <taxon>Fungi incertae sedis</taxon>
        <taxon>Mucoromycota</taxon>
        <taxon>Mucoromycotina</taxon>
        <taxon>Mucoromycetes</taxon>
        <taxon>Mucorales</taxon>
        <taxon>Syncephalastraceae</taxon>
        <taxon>Syncephalastrum</taxon>
    </lineage>
</organism>
<evidence type="ECO:0000313" key="5">
    <source>
        <dbReference type="Proteomes" id="UP000242180"/>
    </source>
</evidence>
<dbReference type="PANTHER" id="PTHR43830">
    <property type="entry name" value="PROTEIN PSP1"/>
    <property type="match status" value="1"/>
</dbReference>
<protein>
    <submittedName>
        <fullName evidence="4">PSP1 C-terminal conserved region-domain-containing protein</fullName>
    </submittedName>
</protein>
<gene>
    <name evidence="4" type="ORF">BCR43DRAFT_512130</name>
</gene>
<evidence type="ECO:0000256" key="1">
    <source>
        <dbReference type="SAM" id="MobiDB-lite"/>
    </source>
</evidence>
<dbReference type="PANTHER" id="PTHR43830:SF3">
    <property type="entry name" value="PROTEIN PSP1"/>
    <property type="match status" value="1"/>
</dbReference>
<feature type="region of interest" description="Disordered" evidence="1">
    <location>
        <begin position="623"/>
        <end position="648"/>
    </location>
</feature>
<feature type="transmembrane region" description="Helical" evidence="2">
    <location>
        <begin position="17"/>
        <end position="34"/>
    </location>
</feature>
<dbReference type="InterPro" id="IPR047767">
    <property type="entry name" value="PSP1-like"/>
</dbReference>
<dbReference type="PROSITE" id="PS51411">
    <property type="entry name" value="PSP1_C"/>
    <property type="match status" value="1"/>
</dbReference>
<proteinExistence type="predicted"/>
<feature type="domain" description="PSP1 C-terminal" evidence="3">
    <location>
        <begin position="650"/>
        <end position="735"/>
    </location>
</feature>
<dbReference type="Proteomes" id="UP000242180">
    <property type="component" value="Unassembled WGS sequence"/>
</dbReference>
<evidence type="ECO:0000256" key="2">
    <source>
        <dbReference type="SAM" id="Phobius"/>
    </source>
</evidence>
<comment type="caution">
    <text evidence="4">The sequence shown here is derived from an EMBL/GenBank/DDBJ whole genome shotgun (WGS) entry which is preliminary data.</text>
</comment>
<feature type="compositionally biased region" description="Pro residues" evidence="1">
    <location>
        <begin position="625"/>
        <end position="639"/>
    </location>
</feature>
<feature type="compositionally biased region" description="Polar residues" evidence="1">
    <location>
        <begin position="496"/>
        <end position="505"/>
    </location>
</feature>
<dbReference type="GO" id="GO:0005737">
    <property type="term" value="C:cytoplasm"/>
    <property type="evidence" value="ECO:0007669"/>
    <property type="project" value="TreeGrafter"/>
</dbReference>
<keyword evidence="2" id="KW-1133">Transmembrane helix</keyword>
<keyword evidence="2" id="KW-0812">Transmembrane</keyword>
<dbReference type="Pfam" id="PF04468">
    <property type="entry name" value="PSP1"/>
    <property type="match status" value="1"/>
</dbReference>
<accession>A0A1X2HPH1</accession>
<dbReference type="InParanoid" id="A0A1X2HPH1"/>
<feature type="compositionally biased region" description="Low complexity" evidence="1">
    <location>
        <begin position="599"/>
        <end position="609"/>
    </location>
</feature>
<dbReference type="OrthoDB" id="243127at2759"/>
<feature type="region of interest" description="Disordered" evidence="1">
    <location>
        <begin position="158"/>
        <end position="191"/>
    </location>
</feature>
<feature type="compositionally biased region" description="Polar residues" evidence="1">
    <location>
        <begin position="233"/>
        <end position="252"/>
    </location>
</feature>
<dbReference type="NCBIfam" id="NF041131">
    <property type="entry name" value="RicT_YaaT_fam"/>
    <property type="match status" value="1"/>
</dbReference>
<feature type="compositionally biased region" description="Basic and acidic residues" evidence="1">
    <location>
        <begin position="479"/>
        <end position="493"/>
    </location>
</feature>
<keyword evidence="2" id="KW-0472">Membrane</keyword>
<feature type="region of interest" description="Disordered" evidence="1">
    <location>
        <begin position="367"/>
        <end position="408"/>
    </location>
</feature>
<dbReference type="AlphaFoldDB" id="A0A1X2HPH1"/>
<keyword evidence="5" id="KW-1185">Reference proteome</keyword>
<evidence type="ECO:0000259" key="3">
    <source>
        <dbReference type="PROSITE" id="PS51411"/>
    </source>
</evidence>
<evidence type="ECO:0000313" key="4">
    <source>
        <dbReference type="EMBL" id="ORZ01229.1"/>
    </source>
</evidence>